<dbReference type="Proteomes" id="UP001182556">
    <property type="component" value="Unassembled WGS sequence"/>
</dbReference>
<dbReference type="PRINTS" id="PR00134">
    <property type="entry name" value="GLHYDRLASE10"/>
</dbReference>
<feature type="domain" description="GH10" evidence="12">
    <location>
        <begin position="30"/>
        <end position="345"/>
    </location>
</feature>
<organism evidence="13 14">
    <name type="scientific">Papiliotrema laurentii</name>
    <name type="common">Cryptococcus laurentii</name>
    <dbReference type="NCBI Taxonomy" id="5418"/>
    <lineage>
        <taxon>Eukaryota</taxon>
        <taxon>Fungi</taxon>
        <taxon>Dikarya</taxon>
        <taxon>Basidiomycota</taxon>
        <taxon>Agaricomycotina</taxon>
        <taxon>Tremellomycetes</taxon>
        <taxon>Tremellales</taxon>
        <taxon>Rhynchogastremaceae</taxon>
        <taxon>Papiliotrema</taxon>
    </lineage>
</organism>
<gene>
    <name evidence="13" type="ORF">DB88DRAFT_64209</name>
</gene>
<sequence length="350" mass="38401">MLPLVTLAALLTTASATPTPRWPCNGNGDNCSLAALAERAGKVYFGDAWQSFYLADKAFGPILESQFNQYTPENEMKWEVVHPSRDTYNWTGADLIIAESKKTSSYVRGHNFVWDQQTPSYVTNITDPDELKSVLKDHIDAVLGRYGNDLYAFDVINEPLNENGTIKASVWYDVLGEDYLGIALDYAHAAAPNVKLYINDYNIETVNNKSQALAGLAKKLLDQGHPLHGIGFESHFIGGSTPKDIPQSMAQFTALGLDVAITELDVRVPINNKGVANSTWLDIQAQDYAAVVQVCLDEPKCPGVTIWGFDDFHSWIPGVFAGFGAASLYGLDYEPKPALQAVHNVLKGKK</sequence>
<dbReference type="SMART" id="SM00633">
    <property type="entry name" value="Glyco_10"/>
    <property type="match status" value="1"/>
</dbReference>
<feature type="active site" description="Nucleophile" evidence="9">
    <location>
        <position position="263"/>
    </location>
</feature>
<evidence type="ECO:0000256" key="10">
    <source>
        <dbReference type="RuleBase" id="RU361174"/>
    </source>
</evidence>
<dbReference type="InterPro" id="IPR001000">
    <property type="entry name" value="GH10_dom"/>
</dbReference>
<keyword evidence="8 10" id="KW-0624">Polysaccharide degradation</keyword>
<dbReference type="PANTHER" id="PTHR31490:SF88">
    <property type="entry name" value="BETA-XYLANASE"/>
    <property type="match status" value="1"/>
</dbReference>
<keyword evidence="5 10" id="KW-0378">Hydrolase</keyword>
<dbReference type="PROSITE" id="PS51760">
    <property type="entry name" value="GH10_2"/>
    <property type="match status" value="1"/>
</dbReference>
<comment type="similarity">
    <text evidence="2 10">Belongs to the glycosyl hydrolase 10 (cellulase F) family.</text>
</comment>
<dbReference type="AlphaFoldDB" id="A0AAD9CYK0"/>
<evidence type="ECO:0000256" key="7">
    <source>
        <dbReference type="ARBA" id="ARBA00023295"/>
    </source>
</evidence>
<evidence type="ECO:0000313" key="13">
    <source>
        <dbReference type="EMBL" id="KAK1921501.1"/>
    </source>
</evidence>
<dbReference type="EC" id="3.2.1.8" evidence="10"/>
<evidence type="ECO:0000256" key="6">
    <source>
        <dbReference type="ARBA" id="ARBA00023277"/>
    </source>
</evidence>
<keyword evidence="3 13" id="KW-0858">Xylan degradation</keyword>
<keyword evidence="14" id="KW-1185">Reference proteome</keyword>
<dbReference type="PANTHER" id="PTHR31490">
    <property type="entry name" value="GLYCOSYL HYDROLASE"/>
    <property type="match status" value="1"/>
</dbReference>
<dbReference type="InterPro" id="IPR044846">
    <property type="entry name" value="GH10"/>
</dbReference>
<evidence type="ECO:0000256" key="8">
    <source>
        <dbReference type="ARBA" id="ARBA00023326"/>
    </source>
</evidence>
<dbReference type="SUPFAM" id="SSF51445">
    <property type="entry name" value="(Trans)glycosidases"/>
    <property type="match status" value="1"/>
</dbReference>
<evidence type="ECO:0000256" key="11">
    <source>
        <dbReference type="SAM" id="SignalP"/>
    </source>
</evidence>
<accession>A0AAD9CYK0</accession>
<comment type="catalytic activity">
    <reaction evidence="1 10">
        <text>Endohydrolysis of (1-&gt;4)-beta-D-xylosidic linkages in xylans.</text>
        <dbReference type="EC" id="3.2.1.8"/>
    </reaction>
</comment>
<evidence type="ECO:0000256" key="9">
    <source>
        <dbReference type="PROSITE-ProRule" id="PRU10061"/>
    </source>
</evidence>
<proteinExistence type="inferred from homology"/>
<feature type="chain" id="PRO_5042208606" description="Beta-xylanase" evidence="11">
    <location>
        <begin position="17"/>
        <end position="350"/>
    </location>
</feature>
<keyword evidence="4 11" id="KW-0732">Signal</keyword>
<dbReference type="Gene3D" id="3.20.20.80">
    <property type="entry name" value="Glycosidases"/>
    <property type="match status" value="1"/>
</dbReference>
<evidence type="ECO:0000256" key="3">
    <source>
        <dbReference type="ARBA" id="ARBA00022651"/>
    </source>
</evidence>
<comment type="caution">
    <text evidence="13">The sequence shown here is derived from an EMBL/GenBank/DDBJ whole genome shotgun (WGS) entry which is preliminary data.</text>
</comment>
<keyword evidence="6 10" id="KW-0119">Carbohydrate metabolism</keyword>
<dbReference type="EMBL" id="JAODAN010000010">
    <property type="protein sequence ID" value="KAK1921501.1"/>
    <property type="molecule type" value="Genomic_DNA"/>
</dbReference>
<dbReference type="GO" id="GO:0031176">
    <property type="term" value="F:endo-1,4-beta-xylanase activity"/>
    <property type="evidence" value="ECO:0007669"/>
    <property type="project" value="UniProtKB-EC"/>
</dbReference>
<dbReference type="GO" id="GO:0045493">
    <property type="term" value="P:xylan catabolic process"/>
    <property type="evidence" value="ECO:0007669"/>
    <property type="project" value="UniProtKB-KW"/>
</dbReference>
<evidence type="ECO:0000256" key="1">
    <source>
        <dbReference type="ARBA" id="ARBA00000681"/>
    </source>
</evidence>
<protein>
    <recommendedName>
        <fullName evidence="10">Beta-xylanase</fullName>
        <ecNumber evidence="10">3.2.1.8</ecNumber>
    </recommendedName>
</protein>
<dbReference type="InterPro" id="IPR031158">
    <property type="entry name" value="GH10_AS"/>
</dbReference>
<keyword evidence="7 10" id="KW-0326">Glycosidase</keyword>
<dbReference type="PROSITE" id="PS00591">
    <property type="entry name" value="GH10_1"/>
    <property type="match status" value="1"/>
</dbReference>
<feature type="signal peptide" evidence="11">
    <location>
        <begin position="1"/>
        <end position="16"/>
    </location>
</feature>
<evidence type="ECO:0000313" key="14">
    <source>
        <dbReference type="Proteomes" id="UP001182556"/>
    </source>
</evidence>
<evidence type="ECO:0000256" key="4">
    <source>
        <dbReference type="ARBA" id="ARBA00022729"/>
    </source>
</evidence>
<reference evidence="13" key="1">
    <citation type="submission" date="2023-02" db="EMBL/GenBank/DDBJ databases">
        <title>Identification and recombinant expression of a fungal hydrolase from Papiliotrema laurentii that hydrolyzes apple cutin and clears colloidal polyester polyurethane.</title>
        <authorList>
            <consortium name="DOE Joint Genome Institute"/>
            <person name="Roman V.A."/>
            <person name="Bojanowski C."/>
            <person name="Crable B.R."/>
            <person name="Wagner D.N."/>
            <person name="Hung C.S."/>
            <person name="Nadeau L.J."/>
            <person name="Schratz L."/>
            <person name="Haridas S."/>
            <person name="Pangilinan J."/>
            <person name="Lipzen A."/>
            <person name="Na H."/>
            <person name="Yan M."/>
            <person name="Ng V."/>
            <person name="Grigoriev I.V."/>
            <person name="Spatafora J.W."/>
            <person name="Barlow D."/>
            <person name="Biffinger J."/>
            <person name="Kelley-Loughnane N."/>
            <person name="Varaljay V.A."/>
            <person name="Crookes-Goodson W.J."/>
        </authorList>
    </citation>
    <scope>NUCLEOTIDE SEQUENCE</scope>
    <source>
        <strain evidence="13">5307AH</strain>
    </source>
</reference>
<dbReference type="Pfam" id="PF00331">
    <property type="entry name" value="Glyco_hydro_10"/>
    <property type="match status" value="1"/>
</dbReference>
<evidence type="ECO:0000259" key="12">
    <source>
        <dbReference type="PROSITE" id="PS51760"/>
    </source>
</evidence>
<evidence type="ECO:0000256" key="5">
    <source>
        <dbReference type="ARBA" id="ARBA00022801"/>
    </source>
</evidence>
<name>A0AAD9CYK0_PAPLA</name>
<evidence type="ECO:0000256" key="2">
    <source>
        <dbReference type="ARBA" id="ARBA00007495"/>
    </source>
</evidence>
<dbReference type="InterPro" id="IPR017853">
    <property type="entry name" value="GH"/>
</dbReference>